<name>A0A917CW66_9GAMM</name>
<proteinExistence type="inferred from homology"/>
<comment type="caution">
    <text evidence="4">The sequence shown here is derived from an EMBL/GenBank/DDBJ whole genome shotgun (WGS) entry which is preliminary data.</text>
</comment>
<reference evidence="4" key="1">
    <citation type="journal article" date="2014" name="Int. J. Syst. Evol. Microbiol.">
        <title>Complete genome sequence of Corynebacterium casei LMG S-19264T (=DSM 44701T), isolated from a smear-ripened cheese.</title>
        <authorList>
            <consortium name="US DOE Joint Genome Institute (JGI-PGF)"/>
            <person name="Walter F."/>
            <person name="Albersmeier A."/>
            <person name="Kalinowski J."/>
            <person name="Ruckert C."/>
        </authorList>
    </citation>
    <scope>NUCLEOTIDE SEQUENCE</scope>
    <source>
        <strain evidence="4">CGMCC 1.12181</strain>
    </source>
</reference>
<dbReference type="InterPro" id="IPR000834">
    <property type="entry name" value="Peptidase_M14"/>
</dbReference>
<dbReference type="EMBL" id="BMEO01000011">
    <property type="protein sequence ID" value="GGF99881.1"/>
    <property type="molecule type" value="Genomic_DNA"/>
</dbReference>
<gene>
    <name evidence="4" type="ORF">GCM10011365_21390</name>
</gene>
<evidence type="ECO:0000313" key="4">
    <source>
        <dbReference type="EMBL" id="GGF99881.1"/>
    </source>
</evidence>
<dbReference type="AlphaFoldDB" id="A0A917CW66"/>
<sequence length="384" mass="43996">MKISHKFDGGRIQVLACEQADDIRVNIDKDSNADFRQWFYFRLHGVKDKDCVVKFMNAADCSYVEGWQDYDVCASTDRHDWFRLPTDFDGKVMSVEFNTDTDDIYLAYFAPYSFDRHLDLLAFAQYSPLTEVINLGETVDGRDFDMLKIEQPDSDDDKLNVWLTARQHPGETMAEWFMEGFIESLLDADNPTSRALLQQCRFYLVPNMNPDGAYRGNLRTNAAGANLNREWKEPSLEKSPEVFLVRQKMHTEGVDMFLDVHGDEAIPYNFVAGCEGNPNYDERLKNLEEVFKSAYFTATPEFQDVHKYDLDEPGKGDLRLATNYVGQTFSCLAYTLEMPFKDNHDLPDEEYGWSPERCKKLGEDTLVALLNTVPAVLANPGESS</sequence>
<evidence type="ECO:0000313" key="5">
    <source>
        <dbReference type="Proteomes" id="UP000605253"/>
    </source>
</evidence>
<dbReference type="PANTHER" id="PTHR12756">
    <property type="entry name" value="CYTOSOLIC CARBOXYPEPTIDASE"/>
    <property type="match status" value="1"/>
</dbReference>
<dbReference type="RefSeq" id="WP_188365743.1">
    <property type="nucleotide sequence ID" value="NZ_BAABJF010000024.1"/>
</dbReference>
<dbReference type="PROSITE" id="PS52035">
    <property type="entry name" value="PEPTIDASE_M14"/>
    <property type="match status" value="1"/>
</dbReference>
<dbReference type="CDD" id="cd06234">
    <property type="entry name" value="M14_PaCCP-like"/>
    <property type="match status" value="1"/>
</dbReference>
<dbReference type="Proteomes" id="UP000605253">
    <property type="component" value="Unassembled WGS sequence"/>
</dbReference>
<dbReference type="GO" id="GO:0004181">
    <property type="term" value="F:metallocarboxypeptidase activity"/>
    <property type="evidence" value="ECO:0007669"/>
    <property type="project" value="InterPro"/>
</dbReference>
<dbReference type="Pfam" id="PF18027">
    <property type="entry name" value="Pepdidase_M14_N"/>
    <property type="match status" value="1"/>
</dbReference>
<feature type="domain" description="Peptidase M14" evidence="3">
    <location>
        <begin position="108"/>
        <end position="376"/>
    </location>
</feature>
<dbReference type="SUPFAM" id="SSF53187">
    <property type="entry name" value="Zn-dependent exopeptidases"/>
    <property type="match status" value="1"/>
</dbReference>
<dbReference type="InterPro" id="IPR040626">
    <property type="entry name" value="Pepdidase_M14_N"/>
</dbReference>
<dbReference type="GO" id="GO:0006508">
    <property type="term" value="P:proteolysis"/>
    <property type="evidence" value="ECO:0007669"/>
    <property type="project" value="InterPro"/>
</dbReference>
<accession>A0A917CW66</accession>
<comment type="cofactor">
    <cofactor evidence="1">
        <name>Zn(2+)</name>
        <dbReference type="ChEBI" id="CHEBI:29105"/>
    </cofactor>
</comment>
<comment type="similarity">
    <text evidence="2">Belongs to the peptidase M14 family.</text>
</comment>
<keyword evidence="5" id="KW-1185">Reference proteome</keyword>
<dbReference type="Pfam" id="PF00246">
    <property type="entry name" value="Peptidase_M14"/>
    <property type="match status" value="1"/>
</dbReference>
<dbReference type="Gene3D" id="3.40.630.10">
    <property type="entry name" value="Zn peptidases"/>
    <property type="match status" value="1"/>
</dbReference>
<dbReference type="InterPro" id="IPR050821">
    <property type="entry name" value="Cytosolic_carboxypeptidase"/>
</dbReference>
<organism evidence="4 5">
    <name type="scientific">Marinicella pacifica</name>
    <dbReference type="NCBI Taxonomy" id="1171543"/>
    <lineage>
        <taxon>Bacteria</taxon>
        <taxon>Pseudomonadati</taxon>
        <taxon>Pseudomonadota</taxon>
        <taxon>Gammaproteobacteria</taxon>
        <taxon>Lysobacterales</taxon>
        <taxon>Marinicellaceae</taxon>
        <taxon>Marinicella</taxon>
    </lineage>
</organism>
<evidence type="ECO:0000256" key="1">
    <source>
        <dbReference type="ARBA" id="ARBA00001947"/>
    </source>
</evidence>
<dbReference type="SMART" id="SM00631">
    <property type="entry name" value="Zn_pept"/>
    <property type="match status" value="1"/>
</dbReference>
<protein>
    <recommendedName>
        <fullName evidence="3">Peptidase M14 domain-containing protein</fullName>
    </recommendedName>
</protein>
<dbReference type="Gene3D" id="2.60.40.3120">
    <property type="match status" value="1"/>
</dbReference>
<feature type="active site" description="Proton donor/acceptor" evidence="2">
    <location>
        <position position="337"/>
    </location>
</feature>
<evidence type="ECO:0000259" key="3">
    <source>
        <dbReference type="PROSITE" id="PS52035"/>
    </source>
</evidence>
<dbReference type="PANTHER" id="PTHR12756:SF11">
    <property type="entry name" value="CYTOSOLIC CARBOXYPEPTIDASE 1"/>
    <property type="match status" value="1"/>
</dbReference>
<dbReference type="GO" id="GO:0008270">
    <property type="term" value="F:zinc ion binding"/>
    <property type="evidence" value="ECO:0007669"/>
    <property type="project" value="InterPro"/>
</dbReference>
<evidence type="ECO:0000256" key="2">
    <source>
        <dbReference type="PROSITE-ProRule" id="PRU01379"/>
    </source>
</evidence>
<reference evidence="4" key="2">
    <citation type="submission" date="2020-09" db="EMBL/GenBank/DDBJ databases">
        <authorList>
            <person name="Sun Q."/>
            <person name="Zhou Y."/>
        </authorList>
    </citation>
    <scope>NUCLEOTIDE SEQUENCE</scope>
    <source>
        <strain evidence="4">CGMCC 1.12181</strain>
    </source>
</reference>